<proteinExistence type="predicted"/>
<dbReference type="RefSeq" id="WP_354197129.1">
    <property type="nucleotide sequence ID" value="NZ_JBEPLW010000011.1"/>
</dbReference>
<gene>
    <name evidence="1" type="ORF">ABID49_001628</name>
</gene>
<evidence type="ECO:0000313" key="2">
    <source>
        <dbReference type="Proteomes" id="UP001549099"/>
    </source>
</evidence>
<organism evidence="1 2">
    <name type="scientific">Bhargavaea ullalensis</name>
    <dbReference type="NCBI Taxonomy" id="1265685"/>
    <lineage>
        <taxon>Bacteria</taxon>
        <taxon>Bacillati</taxon>
        <taxon>Bacillota</taxon>
        <taxon>Bacilli</taxon>
        <taxon>Bacillales</taxon>
        <taxon>Caryophanaceae</taxon>
        <taxon>Bhargavaea</taxon>
    </lineage>
</organism>
<comment type="caution">
    <text evidence="1">The sequence shown here is derived from an EMBL/GenBank/DDBJ whole genome shotgun (WGS) entry which is preliminary data.</text>
</comment>
<evidence type="ECO:0000313" key="1">
    <source>
        <dbReference type="EMBL" id="MET3575722.1"/>
    </source>
</evidence>
<accession>A0ABV2GCG0</accession>
<reference evidence="1 2" key="1">
    <citation type="submission" date="2024-06" db="EMBL/GenBank/DDBJ databases">
        <title>Genomic Encyclopedia of Type Strains, Phase IV (KMG-IV): sequencing the most valuable type-strain genomes for metagenomic binning, comparative biology and taxonomic classification.</title>
        <authorList>
            <person name="Goeker M."/>
        </authorList>
    </citation>
    <scope>NUCLEOTIDE SEQUENCE [LARGE SCALE GENOMIC DNA]</scope>
    <source>
        <strain evidence="1 2">DSM 26128</strain>
    </source>
</reference>
<name>A0ABV2GCG0_9BACL</name>
<protein>
    <recommendedName>
        <fullName evidence="3">DUF4926 domain-containing protein</fullName>
    </recommendedName>
</protein>
<sequence>MLQYVENTAVELKDGRRGLIIDVRDLEGIVQYDVELGDGEIVTVFAEEVRRPV</sequence>
<dbReference type="EMBL" id="JBEPLW010000011">
    <property type="protein sequence ID" value="MET3575722.1"/>
    <property type="molecule type" value="Genomic_DNA"/>
</dbReference>
<dbReference type="Proteomes" id="UP001549099">
    <property type="component" value="Unassembled WGS sequence"/>
</dbReference>
<evidence type="ECO:0008006" key="3">
    <source>
        <dbReference type="Google" id="ProtNLM"/>
    </source>
</evidence>
<keyword evidence="2" id="KW-1185">Reference proteome</keyword>